<keyword evidence="1 6" id="KW-0436">Ligase</keyword>
<proteinExistence type="inferred from homology"/>
<dbReference type="OrthoDB" id="9807403at2"/>
<keyword evidence="9" id="KW-1185">Reference proteome</keyword>
<evidence type="ECO:0000313" key="9">
    <source>
        <dbReference type="Proteomes" id="UP000249165"/>
    </source>
</evidence>
<keyword evidence="4 6" id="KW-0067">ATP-binding</keyword>
<dbReference type="InterPro" id="IPR011063">
    <property type="entry name" value="TilS/TtcA_N"/>
</dbReference>
<dbReference type="AlphaFoldDB" id="A0A327XZG3"/>
<dbReference type="Proteomes" id="UP000249165">
    <property type="component" value="Unassembled WGS sequence"/>
</dbReference>
<comment type="catalytic activity">
    <reaction evidence="5 6">
        <text>cytidine(34) in tRNA(Ile2) + L-lysine + ATP = lysidine(34) in tRNA(Ile2) + AMP + diphosphate + H(+)</text>
        <dbReference type="Rhea" id="RHEA:43744"/>
        <dbReference type="Rhea" id="RHEA-COMP:10625"/>
        <dbReference type="Rhea" id="RHEA-COMP:10670"/>
        <dbReference type="ChEBI" id="CHEBI:15378"/>
        <dbReference type="ChEBI" id="CHEBI:30616"/>
        <dbReference type="ChEBI" id="CHEBI:32551"/>
        <dbReference type="ChEBI" id="CHEBI:33019"/>
        <dbReference type="ChEBI" id="CHEBI:82748"/>
        <dbReference type="ChEBI" id="CHEBI:83665"/>
        <dbReference type="ChEBI" id="CHEBI:456215"/>
        <dbReference type="EC" id="6.3.4.19"/>
    </reaction>
</comment>
<dbReference type="RefSeq" id="WP_009505081.1">
    <property type="nucleotide sequence ID" value="NZ_LIGK01000040.1"/>
</dbReference>
<protein>
    <recommendedName>
        <fullName evidence="6">tRNA(Ile)-lysidine synthase</fullName>
        <ecNumber evidence="6">6.3.4.19</ecNumber>
    </recommendedName>
    <alternativeName>
        <fullName evidence="6">tRNA(Ile)-2-lysyl-cytidine synthase</fullName>
    </alternativeName>
    <alternativeName>
        <fullName evidence="6">tRNA(Ile)-lysidine synthetase</fullName>
    </alternativeName>
</protein>
<dbReference type="InterPro" id="IPR012094">
    <property type="entry name" value="tRNA_Ile_lys_synt"/>
</dbReference>
<dbReference type="GO" id="GO:0006400">
    <property type="term" value="P:tRNA modification"/>
    <property type="evidence" value="ECO:0007669"/>
    <property type="project" value="UniProtKB-UniRule"/>
</dbReference>
<dbReference type="SUPFAM" id="SSF52402">
    <property type="entry name" value="Adenine nucleotide alpha hydrolases-like"/>
    <property type="match status" value="1"/>
</dbReference>
<accession>A0A327XZG3</accession>
<comment type="subcellular location">
    <subcellularLocation>
        <location evidence="6">Cytoplasm</location>
    </subcellularLocation>
</comment>
<dbReference type="EC" id="6.3.4.19" evidence="6"/>
<dbReference type="InterPro" id="IPR012795">
    <property type="entry name" value="tRNA_Ile_lys_synt_N"/>
</dbReference>
<evidence type="ECO:0000256" key="5">
    <source>
        <dbReference type="ARBA" id="ARBA00048539"/>
    </source>
</evidence>
<organism evidence="8 9">
    <name type="scientific">Salipiger aestuarii</name>
    <dbReference type="NCBI Taxonomy" id="568098"/>
    <lineage>
        <taxon>Bacteria</taxon>
        <taxon>Pseudomonadati</taxon>
        <taxon>Pseudomonadota</taxon>
        <taxon>Alphaproteobacteria</taxon>
        <taxon>Rhodobacterales</taxon>
        <taxon>Roseobacteraceae</taxon>
        <taxon>Salipiger</taxon>
    </lineage>
</organism>
<dbReference type="InterPro" id="IPR014729">
    <property type="entry name" value="Rossmann-like_a/b/a_fold"/>
</dbReference>
<evidence type="ECO:0000256" key="2">
    <source>
        <dbReference type="ARBA" id="ARBA00022694"/>
    </source>
</evidence>
<dbReference type="CDD" id="cd01992">
    <property type="entry name" value="TilS_N"/>
    <property type="match status" value="1"/>
</dbReference>
<keyword evidence="2 6" id="KW-0819">tRNA processing</keyword>
<dbReference type="GO" id="GO:0032267">
    <property type="term" value="F:tRNA(Ile)-lysidine synthase activity"/>
    <property type="evidence" value="ECO:0007669"/>
    <property type="project" value="UniProtKB-EC"/>
</dbReference>
<dbReference type="NCBIfam" id="TIGR02432">
    <property type="entry name" value="lysidine_TilS_N"/>
    <property type="match status" value="1"/>
</dbReference>
<dbReference type="EMBL" id="QLMG01000041">
    <property type="protein sequence ID" value="RAK12775.1"/>
    <property type="molecule type" value="Genomic_DNA"/>
</dbReference>
<evidence type="ECO:0000313" key="8">
    <source>
        <dbReference type="EMBL" id="RAK12775.1"/>
    </source>
</evidence>
<reference evidence="8 9" key="1">
    <citation type="submission" date="2018-06" db="EMBL/GenBank/DDBJ databases">
        <title>Genomic Encyclopedia of Archaeal and Bacterial Type Strains, Phase II (KMG-II): from individual species to whole genera.</title>
        <authorList>
            <person name="Goeker M."/>
        </authorList>
    </citation>
    <scope>NUCLEOTIDE SEQUENCE [LARGE SCALE GENOMIC DNA]</scope>
    <source>
        <strain evidence="8 9">DSM 22011</strain>
    </source>
</reference>
<dbReference type="GO" id="GO:0005737">
    <property type="term" value="C:cytoplasm"/>
    <property type="evidence" value="ECO:0007669"/>
    <property type="project" value="UniProtKB-SubCell"/>
</dbReference>
<dbReference type="HAMAP" id="MF_01161">
    <property type="entry name" value="tRNA_Ile_lys_synt"/>
    <property type="match status" value="1"/>
</dbReference>
<dbReference type="GO" id="GO:0005524">
    <property type="term" value="F:ATP binding"/>
    <property type="evidence" value="ECO:0007669"/>
    <property type="project" value="UniProtKB-UniRule"/>
</dbReference>
<feature type="binding site" evidence="6">
    <location>
        <begin position="29"/>
        <end position="34"/>
    </location>
    <ligand>
        <name>ATP</name>
        <dbReference type="ChEBI" id="CHEBI:30616"/>
    </ligand>
</feature>
<comment type="domain">
    <text evidence="6">The N-terminal region contains the highly conserved SGGXDS motif, predicted to be a P-loop motif involved in ATP binding.</text>
</comment>
<dbReference type="Pfam" id="PF01171">
    <property type="entry name" value="ATP_bind_3"/>
    <property type="match status" value="1"/>
</dbReference>
<comment type="function">
    <text evidence="6">Ligates lysine onto the cytidine present at position 34 of the AUA codon-specific tRNA(Ile) that contains the anticodon CAU, in an ATP-dependent manner. Cytidine is converted to lysidine, thus changing the amino acid specificity of the tRNA from methionine to isoleucine.</text>
</comment>
<dbReference type="Gene3D" id="3.40.50.620">
    <property type="entry name" value="HUPs"/>
    <property type="match status" value="1"/>
</dbReference>
<comment type="similarity">
    <text evidence="6">Belongs to the tRNA(Ile)-lysidine synthase family.</text>
</comment>
<evidence type="ECO:0000256" key="6">
    <source>
        <dbReference type="HAMAP-Rule" id="MF_01161"/>
    </source>
</evidence>
<dbReference type="PANTHER" id="PTHR43033:SF5">
    <property type="entry name" value="TRNA(ILE)-LYSIDINE SYNTHETASE"/>
    <property type="match status" value="1"/>
</dbReference>
<evidence type="ECO:0000256" key="3">
    <source>
        <dbReference type="ARBA" id="ARBA00022741"/>
    </source>
</evidence>
<dbReference type="PANTHER" id="PTHR43033">
    <property type="entry name" value="TRNA(ILE)-LYSIDINE SYNTHASE-RELATED"/>
    <property type="match status" value="1"/>
</dbReference>
<sequence length="422" mass="45639">MTSLDQRFADAMGAALGPDFPRDIALAVSGGGDSMAMLTLAHNWSHRWGVSLHVVTVDHGLRPESPAEVDLVKATCAELGHPHTDLSWRWNGQGNLMDAARRGRLAVIGDWLARNRPLLQAHTRDDVAETFLMRLARGSGVDGLAAMAAVREVARDDGTQFTIVRPCLGMGREELRHYLRTLKGTWAEDPSNADDSYERARIRKLLPTLKAHGLDPETLSATARRMSRAGEALRLRAAEAWDACGSEECALGTLTLDRDAFARIERDTQLRVLAAALRFVSRAEYRPRAAALETLLDRLHAGGSGTLHGCELRCGAARITILRELAALAGPAPLAQTPLWDGRWRMRHPDAGDLTVRALGDDGWQQAGAARANGPVHAIARTLPSLWQGHALVACDGLGIGPGATATLVDEAAAFRLFILSR</sequence>
<gene>
    <name evidence="6" type="primary">tilS</name>
    <name evidence="8" type="ORF">ATI53_10417</name>
</gene>
<feature type="domain" description="tRNA(Ile)-lysidine/2-thiocytidine synthase N-terminal" evidence="7">
    <location>
        <begin position="24"/>
        <end position="204"/>
    </location>
</feature>
<keyword evidence="3 6" id="KW-0547">Nucleotide-binding</keyword>
<name>A0A327XZG3_9RHOB</name>
<comment type="caution">
    <text evidence="8">The sequence shown here is derived from an EMBL/GenBank/DDBJ whole genome shotgun (WGS) entry which is preliminary data.</text>
</comment>
<keyword evidence="6" id="KW-0963">Cytoplasm</keyword>
<evidence type="ECO:0000259" key="7">
    <source>
        <dbReference type="Pfam" id="PF01171"/>
    </source>
</evidence>
<evidence type="ECO:0000256" key="4">
    <source>
        <dbReference type="ARBA" id="ARBA00022840"/>
    </source>
</evidence>
<evidence type="ECO:0000256" key="1">
    <source>
        <dbReference type="ARBA" id="ARBA00022598"/>
    </source>
</evidence>